<keyword evidence="18" id="KW-0732">Signal</keyword>
<dbReference type="PANTHER" id="PTHR47175">
    <property type="entry name" value="LIPASE ATG15-RELATED"/>
    <property type="match status" value="1"/>
</dbReference>
<dbReference type="SUPFAM" id="SSF53474">
    <property type="entry name" value="alpha/beta-Hydrolases"/>
    <property type="match status" value="1"/>
</dbReference>
<keyword evidence="14" id="KW-0443">Lipid metabolism</keyword>
<organism evidence="19 20">
    <name type="scientific">Acaulospora morrowiae</name>
    <dbReference type="NCBI Taxonomy" id="94023"/>
    <lineage>
        <taxon>Eukaryota</taxon>
        <taxon>Fungi</taxon>
        <taxon>Fungi incertae sedis</taxon>
        <taxon>Mucoromycota</taxon>
        <taxon>Glomeromycotina</taxon>
        <taxon>Glomeromycetes</taxon>
        <taxon>Diversisporales</taxon>
        <taxon>Acaulosporaceae</taxon>
        <taxon>Acaulospora</taxon>
    </lineage>
</organism>
<evidence type="ECO:0000256" key="17">
    <source>
        <dbReference type="ARBA" id="ARBA00029828"/>
    </source>
</evidence>
<dbReference type="GO" id="GO:0004806">
    <property type="term" value="F:triacylglycerol lipase activity"/>
    <property type="evidence" value="ECO:0007669"/>
    <property type="project" value="UniProtKB-EC"/>
</dbReference>
<keyword evidence="16" id="KW-0325">Glycoprotein</keyword>
<comment type="similarity">
    <text evidence="4">Belongs to the AB hydrolase superfamily. Lipase family.</text>
</comment>
<protein>
    <recommendedName>
        <fullName evidence="6">triacylglycerol lipase</fullName>
        <ecNumber evidence="6">3.1.1.3</ecNumber>
    </recommendedName>
    <alternativeName>
        <fullName evidence="17">Autophagy-related protein 15</fullName>
    </alternativeName>
</protein>
<evidence type="ECO:0000256" key="5">
    <source>
        <dbReference type="ARBA" id="ARBA00011137"/>
    </source>
</evidence>
<proteinExistence type="inferred from homology"/>
<evidence type="ECO:0000256" key="1">
    <source>
        <dbReference type="ARBA" id="ARBA00001024"/>
    </source>
</evidence>
<keyword evidence="10" id="KW-0442">Lipid degradation</keyword>
<dbReference type="EC" id="3.1.1.3" evidence="6"/>
<evidence type="ECO:0000256" key="2">
    <source>
        <dbReference type="ARBA" id="ARBA00004270"/>
    </source>
</evidence>
<evidence type="ECO:0000256" key="14">
    <source>
        <dbReference type="ARBA" id="ARBA00023098"/>
    </source>
</evidence>
<dbReference type="GO" id="GO:0034727">
    <property type="term" value="P:piecemeal microautophagy of the nucleus"/>
    <property type="evidence" value="ECO:0007669"/>
    <property type="project" value="TreeGrafter"/>
</dbReference>
<dbReference type="GO" id="GO:0034496">
    <property type="term" value="P:multivesicular body membrane disassembly"/>
    <property type="evidence" value="ECO:0007669"/>
    <property type="project" value="TreeGrafter"/>
</dbReference>
<evidence type="ECO:0000256" key="4">
    <source>
        <dbReference type="ARBA" id="ARBA00010701"/>
    </source>
</evidence>
<evidence type="ECO:0000256" key="11">
    <source>
        <dbReference type="ARBA" id="ARBA00022968"/>
    </source>
</evidence>
<dbReference type="InterPro" id="IPR029058">
    <property type="entry name" value="AB_hydrolase_fold"/>
</dbReference>
<dbReference type="GO" id="GO:0004620">
    <property type="term" value="F:phospholipase activity"/>
    <property type="evidence" value="ECO:0007669"/>
    <property type="project" value="TreeGrafter"/>
</dbReference>
<dbReference type="GO" id="GO:0006660">
    <property type="term" value="P:phosphatidylserine catabolic process"/>
    <property type="evidence" value="ECO:0007669"/>
    <property type="project" value="TreeGrafter"/>
</dbReference>
<feature type="signal peptide" evidence="18">
    <location>
        <begin position="1"/>
        <end position="28"/>
    </location>
</feature>
<evidence type="ECO:0000256" key="8">
    <source>
        <dbReference type="ARBA" id="ARBA00022753"/>
    </source>
</evidence>
<dbReference type="OrthoDB" id="58570at2759"/>
<reference evidence="19" key="1">
    <citation type="submission" date="2021-06" db="EMBL/GenBank/DDBJ databases">
        <authorList>
            <person name="Kallberg Y."/>
            <person name="Tangrot J."/>
            <person name="Rosling A."/>
        </authorList>
    </citation>
    <scope>NUCLEOTIDE SEQUENCE</scope>
    <source>
        <strain evidence="19">CL551</strain>
    </source>
</reference>
<dbReference type="EMBL" id="CAJVPV010008418">
    <property type="protein sequence ID" value="CAG8630376.1"/>
    <property type="molecule type" value="Genomic_DNA"/>
</dbReference>
<feature type="chain" id="PRO_5040170040" description="triacylglycerol lipase" evidence="18">
    <location>
        <begin position="29"/>
        <end position="377"/>
    </location>
</feature>
<dbReference type="InterPro" id="IPR050805">
    <property type="entry name" value="ATG15_Lipase"/>
</dbReference>
<accession>A0A9N9DC90</accession>
<keyword evidence="9" id="KW-0378">Hydrolase</keyword>
<dbReference type="Proteomes" id="UP000789342">
    <property type="component" value="Unassembled WGS sequence"/>
</dbReference>
<evidence type="ECO:0000256" key="6">
    <source>
        <dbReference type="ARBA" id="ARBA00013279"/>
    </source>
</evidence>
<dbReference type="GO" id="GO:0046461">
    <property type="term" value="P:neutral lipid catabolic process"/>
    <property type="evidence" value="ECO:0007669"/>
    <property type="project" value="TreeGrafter"/>
</dbReference>
<evidence type="ECO:0000256" key="10">
    <source>
        <dbReference type="ARBA" id="ARBA00022963"/>
    </source>
</evidence>
<comment type="subcellular location">
    <subcellularLocation>
        <location evidence="3">Endosome</location>
        <location evidence="3">Multivesicular body membrane</location>
        <topology evidence="3">Single-pass type II membrane protein</topology>
    </subcellularLocation>
    <subcellularLocation>
        <location evidence="2">Prevacuolar compartment membrane</location>
        <topology evidence="2">Single-pass type II membrane protein</topology>
    </subcellularLocation>
</comment>
<keyword evidence="13" id="KW-0072">Autophagy</keyword>
<dbReference type="AlphaFoldDB" id="A0A9N9DC90"/>
<evidence type="ECO:0000313" key="19">
    <source>
        <dbReference type="EMBL" id="CAG8630376.1"/>
    </source>
</evidence>
<evidence type="ECO:0000256" key="15">
    <source>
        <dbReference type="ARBA" id="ARBA00023136"/>
    </source>
</evidence>
<evidence type="ECO:0000256" key="9">
    <source>
        <dbReference type="ARBA" id="ARBA00022801"/>
    </source>
</evidence>
<evidence type="ECO:0000256" key="16">
    <source>
        <dbReference type="ARBA" id="ARBA00023180"/>
    </source>
</evidence>
<evidence type="ECO:0000313" key="20">
    <source>
        <dbReference type="Proteomes" id="UP000789342"/>
    </source>
</evidence>
<comment type="catalytic activity">
    <reaction evidence="1">
        <text>a triacylglycerol + H2O = a diacylglycerol + a fatty acid + H(+)</text>
        <dbReference type="Rhea" id="RHEA:12044"/>
        <dbReference type="ChEBI" id="CHEBI:15377"/>
        <dbReference type="ChEBI" id="CHEBI:15378"/>
        <dbReference type="ChEBI" id="CHEBI:17855"/>
        <dbReference type="ChEBI" id="CHEBI:18035"/>
        <dbReference type="ChEBI" id="CHEBI:28868"/>
        <dbReference type="EC" id="3.1.1.3"/>
    </reaction>
</comment>
<evidence type="ECO:0000256" key="7">
    <source>
        <dbReference type="ARBA" id="ARBA00022692"/>
    </source>
</evidence>
<evidence type="ECO:0000256" key="13">
    <source>
        <dbReference type="ARBA" id="ARBA00023006"/>
    </source>
</evidence>
<comment type="caution">
    <text evidence="19">The sequence shown here is derived from an EMBL/GenBank/DDBJ whole genome shotgun (WGS) entry which is preliminary data.</text>
</comment>
<evidence type="ECO:0000256" key="12">
    <source>
        <dbReference type="ARBA" id="ARBA00022989"/>
    </source>
</evidence>
<dbReference type="GO" id="GO:0005775">
    <property type="term" value="C:vacuolar lumen"/>
    <property type="evidence" value="ECO:0007669"/>
    <property type="project" value="TreeGrafter"/>
</dbReference>
<keyword evidence="7" id="KW-0812">Transmembrane</keyword>
<keyword evidence="20" id="KW-1185">Reference proteome</keyword>
<evidence type="ECO:0000256" key="3">
    <source>
        <dbReference type="ARBA" id="ARBA00004343"/>
    </source>
</evidence>
<keyword evidence="11" id="KW-0735">Signal-anchor</keyword>
<name>A0A9N9DC90_9GLOM</name>
<dbReference type="PANTHER" id="PTHR47175:SF2">
    <property type="entry name" value="LIPASE ATG15-RELATED"/>
    <property type="match status" value="1"/>
</dbReference>
<keyword evidence="15" id="KW-0472">Membrane</keyword>
<comment type="subunit">
    <text evidence="5">Binds to both phosphatidylinositol (PI) and phosphatidylinositol 3,5-bisphosphate (PIP2).</text>
</comment>
<keyword evidence="8" id="KW-0967">Endosome</keyword>
<dbReference type="GO" id="GO:0032585">
    <property type="term" value="C:multivesicular body membrane"/>
    <property type="evidence" value="ECO:0007669"/>
    <property type="project" value="UniProtKB-SubCell"/>
</dbReference>
<gene>
    <name evidence="19" type="ORF">AMORRO_LOCUS9061</name>
</gene>
<keyword evidence="12" id="KW-1133">Transmembrane helix</keyword>
<evidence type="ECO:0000256" key="18">
    <source>
        <dbReference type="SAM" id="SignalP"/>
    </source>
</evidence>
<sequence length="377" mass="42614">MLKFWLKQFSPVPFLLLLLLSHSFRAFSQQIPLSLSSDLNEKKYFTLKQVLHHGGIISSGKTLFRKLEIEKDGNLVFGGDSLSGNGPSGEYVVNFLGEPRENGFGVKNIERRFPVPNHKDVYSILSLAKMSYNAYIGISGPYEWVDLEDVDYENIPFGWEEVGLRGYIFTDPGNSTVIIAFKGTSLKYIYRDGETAPNDKYNASFTMLLRYIDFIRKGICDCKRGKLRCDGQCVLRESKRPDSYFESSLYNVPAIVFQTPGEMLYAKRIGLDVNNSSASNIYHFGHSADPIFTGNCVGVSTCYIWGFAMETKCHLGKSCLYDTRSRLGWSPNIKHHSLLTFIEKVIKEWSSITGGEEEVAQCQSETGCTDCAHWQFE</sequence>